<dbReference type="Proteomes" id="UP001159427">
    <property type="component" value="Unassembled WGS sequence"/>
</dbReference>
<gene>
    <name evidence="19" type="ORF">PEVE_00007991</name>
</gene>
<evidence type="ECO:0000256" key="3">
    <source>
        <dbReference type="ARBA" id="ARBA00005022"/>
    </source>
</evidence>
<dbReference type="EMBL" id="CALNXI010000154">
    <property type="protein sequence ID" value="CAH3020630.1"/>
    <property type="molecule type" value="Genomic_DNA"/>
</dbReference>
<protein>
    <recommendedName>
        <fullName evidence="6">Trimethyllysine dioxygenase, mitochondrial</fullName>
        <ecNumber evidence="5">1.14.11.8</ecNumber>
    </recommendedName>
    <alternativeName>
        <fullName evidence="13">Epsilon-trimethyllysine 2-oxoglutarate dioxygenase</fullName>
    </alternativeName>
    <alternativeName>
        <fullName evidence="12">TML hydroxylase</fullName>
    </alternativeName>
    <alternativeName>
        <fullName evidence="14">TML-alpha-ketoglutarate dioxygenase</fullName>
    </alternativeName>
</protein>
<evidence type="ECO:0000313" key="19">
    <source>
        <dbReference type="EMBL" id="CAH3020630.1"/>
    </source>
</evidence>
<keyword evidence="11" id="KW-0408">Iron</keyword>
<dbReference type="InterPro" id="IPR050411">
    <property type="entry name" value="AlphaKG_dependent_hydroxylases"/>
</dbReference>
<dbReference type="CDD" id="cd00250">
    <property type="entry name" value="CAS_like"/>
    <property type="match status" value="1"/>
</dbReference>
<keyword evidence="8" id="KW-0124">Carnitine biosynthesis</keyword>
<evidence type="ECO:0000256" key="11">
    <source>
        <dbReference type="ARBA" id="ARBA00023004"/>
    </source>
</evidence>
<comment type="similarity">
    <text evidence="4">Belongs to the gamma-BBH/TMLD family.</text>
</comment>
<evidence type="ECO:0000256" key="5">
    <source>
        <dbReference type="ARBA" id="ARBA00012267"/>
    </source>
</evidence>
<keyword evidence="20" id="KW-1185">Reference proteome</keyword>
<dbReference type="Pfam" id="PF02668">
    <property type="entry name" value="TauD"/>
    <property type="match status" value="1"/>
</dbReference>
<evidence type="ECO:0000256" key="15">
    <source>
        <dbReference type="ARBA" id="ARBA00046008"/>
    </source>
</evidence>
<evidence type="ECO:0000256" key="10">
    <source>
        <dbReference type="ARBA" id="ARBA00023002"/>
    </source>
</evidence>
<feature type="domain" description="TauD/TfdA-like" evidence="17">
    <location>
        <begin position="175"/>
        <end position="411"/>
    </location>
</feature>
<evidence type="ECO:0000256" key="2">
    <source>
        <dbReference type="ARBA" id="ARBA00001961"/>
    </source>
</evidence>
<evidence type="ECO:0000256" key="9">
    <source>
        <dbReference type="ARBA" id="ARBA00022964"/>
    </source>
</evidence>
<organism evidence="19 20">
    <name type="scientific">Porites evermanni</name>
    <dbReference type="NCBI Taxonomy" id="104178"/>
    <lineage>
        <taxon>Eukaryota</taxon>
        <taxon>Metazoa</taxon>
        <taxon>Cnidaria</taxon>
        <taxon>Anthozoa</taxon>
        <taxon>Hexacorallia</taxon>
        <taxon>Scleractinia</taxon>
        <taxon>Fungiina</taxon>
        <taxon>Poritidae</taxon>
        <taxon>Porites</taxon>
    </lineage>
</organism>
<reference evidence="19 20" key="1">
    <citation type="submission" date="2022-05" db="EMBL/GenBank/DDBJ databases">
        <authorList>
            <consortium name="Genoscope - CEA"/>
            <person name="William W."/>
        </authorList>
    </citation>
    <scope>NUCLEOTIDE SEQUENCE [LARGE SCALE GENOMIC DNA]</scope>
</reference>
<dbReference type="SUPFAM" id="SSF51197">
    <property type="entry name" value="Clavaminate synthase-like"/>
    <property type="match status" value="1"/>
</dbReference>
<keyword evidence="7" id="KW-0479">Metal-binding</keyword>
<comment type="cofactor">
    <cofactor evidence="1">
        <name>Fe(2+)</name>
        <dbReference type="ChEBI" id="CHEBI:29033"/>
    </cofactor>
</comment>
<comment type="function">
    <text evidence="15">Converts trimethyllysine (TML) into hydroxytrimethyllysine (HTML).</text>
</comment>
<accession>A0ABN8LTM8</accession>
<evidence type="ECO:0000259" key="18">
    <source>
        <dbReference type="Pfam" id="PF06155"/>
    </source>
</evidence>
<keyword evidence="10" id="KW-0560">Oxidoreductase</keyword>
<dbReference type="Gene3D" id="3.60.130.10">
    <property type="entry name" value="Clavaminate synthase-like"/>
    <property type="match status" value="1"/>
</dbReference>
<dbReference type="InterPro" id="IPR038492">
    <property type="entry name" value="GBBH-like_N_sf"/>
</dbReference>
<evidence type="ECO:0000313" key="20">
    <source>
        <dbReference type="Proteomes" id="UP001159427"/>
    </source>
</evidence>
<dbReference type="InterPro" id="IPR003819">
    <property type="entry name" value="TauD/TfdA-like"/>
</dbReference>
<evidence type="ECO:0000256" key="12">
    <source>
        <dbReference type="ARBA" id="ARBA00030363"/>
    </source>
</evidence>
<keyword evidence="9" id="KW-0223">Dioxygenase</keyword>
<comment type="cofactor">
    <cofactor evidence="2">
        <name>L-ascorbate</name>
        <dbReference type="ChEBI" id="CHEBI:38290"/>
    </cofactor>
</comment>
<comment type="pathway">
    <text evidence="3">Amine and polyamine biosynthesis; carnitine biosynthesis.</text>
</comment>
<evidence type="ECO:0000256" key="6">
    <source>
        <dbReference type="ARBA" id="ARBA00016835"/>
    </source>
</evidence>
<dbReference type="PANTHER" id="PTHR10696:SF51">
    <property type="entry name" value="TRIMETHYLLYSINE DIOXYGENASE, MITOCHONDRIAL"/>
    <property type="match status" value="1"/>
</dbReference>
<evidence type="ECO:0000256" key="1">
    <source>
        <dbReference type="ARBA" id="ARBA00001954"/>
    </source>
</evidence>
<evidence type="ECO:0000256" key="4">
    <source>
        <dbReference type="ARBA" id="ARBA00008654"/>
    </source>
</evidence>
<comment type="catalytic activity">
    <reaction evidence="16">
        <text>N(6),N(6),N(6)-trimethyl-L-lysine + 2-oxoglutarate + O2 = (3S)-3-hydroxy-N(6),N(6),N(6)-trimethyl-L-lysine + succinate + CO2</text>
        <dbReference type="Rhea" id="RHEA:14181"/>
        <dbReference type="ChEBI" id="CHEBI:15379"/>
        <dbReference type="ChEBI" id="CHEBI:16526"/>
        <dbReference type="ChEBI" id="CHEBI:16810"/>
        <dbReference type="ChEBI" id="CHEBI:30031"/>
        <dbReference type="ChEBI" id="CHEBI:58100"/>
        <dbReference type="ChEBI" id="CHEBI:141499"/>
        <dbReference type="EC" id="1.14.11.8"/>
    </reaction>
</comment>
<evidence type="ECO:0000256" key="8">
    <source>
        <dbReference type="ARBA" id="ARBA00022873"/>
    </source>
</evidence>
<evidence type="ECO:0000256" key="14">
    <source>
        <dbReference type="ARBA" id="ARBA00032283"/>
    </source>
</evidence>
<comment type="caution">
    <text evidence="19">The sequence shown here is derived from an EMBL/GenBank/DDBJ whole genome shotgun (WGS) entry which is preliminary data.</text>
</comment>
<dbReference type="InterPro" id="IPR012776">
    <property type="entry name" value="Trimethyllysine_dOase"/>
</dbReference>
<dbReference type="EC" id="1.14.11.8" evidence="5"/>
<evidence type="ECO:0000256" key="16">
    <source>
        <dbReference type="ARBA" id="ARBA00049334"/>
    </source>
</evidence>
<dbReference type="InterPro" id="IPR042098">
    <property type="entry name" value="TauD-like_sf"/>
</dbReference>
<sequence length="431" mass="49232">MPFLRVISGLSKSGFYYKPRNLLNWTACFGSRKLTQIRHASSAVSPGHRISAITTNNDSVSVSWTDGSTADFHHIWLRDHCRCPQCYNSTTHQKEFNIVDIPLDIKPFDVSLNGPNSLSIKWPDSHETDFDAEWLKQNCYGKQGAFAVTRQAEQKQKHFLWDKNSIETNLPCPLQYGKITSDDDELNTLFFRIVKYGFAFVEDTPTTVDAVENVSKLLGGFVKETHYGKMWEFSNEVMEHADTAYTSDYLRGHVDSTYFSHPAGLQLLHCVGHEGTGGLNLLVDGFFAAEKLRQEDKASFEILSSTIARFHYKDEDLHLKAHGPIIEIDPFDGSLSQIRFNNYDMDIMDWLKYDEVTQFYKALRAYSAITCAPENQFWFKLVPGLLLIMGNWRVLHGRSSFTGRRSMQGCYINGDDFFGKYRAKVLALKKT</sequence>
<dbReference type="Gene3D" id="3.30.2020.30">
    <property type="match status" value="1"/>
</dbReference>
<dbReference type="PANTHER" id="PTHR10696">
    <property type="entry name" value="GAMMA-BUTYROBETAINE HYDROXYLASE-RELATED"/>
    <property type="match status" value="1"/>
</dbReference>
<name>A0ABN8LTM8_9CNID</name>
<evidence type="ECO:0000256" key="7">
    <source>
        <dbReference type="ARBA" id="ARBA00022723"/>
    </source>
</evidence>
<evidence type="ECO:0000256" key="13">
    <source>
        <dbReference type="ARBA" id="ARBA00031778"/>
    </source>
</evidence>
<evidence type="ECO:0000259" key="17">
    <source>
        <dbReference type="Pfam" id="PF02668"/>
    </source>
</evidence>
<dbReference type="Pfam" id="PF06155">
    <property type="entry name" value="GBBH-like_N"/>
    <property type="match status" value="1"/>
</dbReference>
<dbReference type="InterPro" id="IPR010376">
    <property type="entry name" value="GBBH-like_N"/>
</dbReference>
<proteinExistence type="inferred from homology"/>
<feature type="domain" description="Gamma-butyrobetaine hydroxylase-like N-terminal" evidence="18">
    <location>
        <begin position="55"/>
        <end position="135"/>
    </location>
</feature>
<dbReference type="NCBIfam" id="TIGR02410">
    <property type="entry name" value="carnitine_TMLD"/>
    <property type="match status" value="1"/>
</dbReference>